<organism evidence="1 2">
    <name type="scientific">Amniculicola lignicola CBS 123094</name>
    <dbReference type="NCBI Taxonomy" id="1392246"/>
    <lineage>
        <taxon>Eukaryota</taxon>
        <taxon>Fungi</taxon>
        <taxon>Dikarya</taxon>
        <taxon>Ascomycota</taxon>
        <taxon>Pezizomycotina</taxon>
        <taxon>Dothideomycetes</taxon>
        <taxon>Pleosporomycetidae</taxon>
        <taxon>Pleosporales</taxon>
        <taxon>Amniculicolaceae</taxon>
        <taxon>Amniculicola</taxon>
    </lineage>
</organism>
<dbReference type="AlphaFoldDB" id="A0A6A5W567"/>
<evidence type="ECO:0000313" key="1">
    <source>
        <dbReference type="EMBL" id="KAF1994265.1"/>
    </source>
</evidence>
<proteinExistence type="predicted"/>
<reference evidence="1" key="1">
    <citation type="journal article" date="2020" name="Stud. Mycol.">
        <title>101 Dothideomycetes genomes: a test case for predicting lifestyles and emergence of pathogens.</title>
        <authorList>
            <person name="Haridas S."/>
            <person name="Albert R."/>
            <person name="Binder M."/>
            <person name="Bloem J."/>
            <person name="Labutti K."/>
            <person name="Salamov A."/>
            <person name="Andreopoulos B."/>
            <person name="Baker S."/>
            <person name="Barry K."/>
            <person name="Bills G."/>
            <person name="Bluhm B."/>
            <person name="Cannon C."/>
            <person name="Castanera R."/>
            <person name="Culley D."/>
            <person name="Daum C."/>
            <person name="Ezra D."/>
            <person name="Gonzalez J."/>
            <person name="Henrissat B."/>
            <person name="Kuo A."/>
            <person name="Liang C."/>
            <person name="Lipzen A."/>
            <person name="Lutzoni F."/>
            <person name="Magnuson J."/>
            <person name="Mondo S."/>
            <person name="Nolan M."/>
            <person name="Ohm R."/>
            <person name="Pangilinan J."/>
            <person name="Park H.-J."/>
            <person name="Ramirez L."/>
            <person name="Alfaro M."/>
            <person name="Sun H."/>
            <person name="Tritt A."/>
            <person name="Yoshinaga Y."/>
            <person name="Zwiers L.-H."/>
            <person name="Turgeon B."/>
            <person name="Goodwin S."/>
            <person name="Spatafora J."/>
            <person name="Crous P."/>
            <person name="Grigoriev I."/>
        </authorList>
    </citation>
    <scope>NUCLEOTIDE SEQUENCE</scope>
    <source>
        <strain evidence="1">CBS 123094</strain>
    </source>
</reference>
<name>A0A6A5W567_9PLEO</name>
<protein>
    <submittedName>
        <fullName evidence="1">Uncharacterized protein</fullName>
    </submittedName>
</protein>
<sequence>MARMLFRKAIIMVRPSKVHSKWSLILGARSHPFPGLLSSVLLVLVMKLMHPNSIYEGSFSKALSISQGKGVDNGDIALAYLWYRKRTLRPTHIQTILAHLNSTSSLASPNTQRKTHNMRLFVYLIACAGLASILPEVLGGPMQAPATHVINDFLFDRSAIHAEGVDADPNVTWVPRMRPWRGKGPDPSTDEDWNKLKCKGTTLIQMMDGDDKEAGQLFSPPIDSAESAFTDFPGSFTTWGWLRKEKDAFINEKHLGVEDALKGLGVGTDVANYKRWEISHGDRERGMGGQKYKVGDKEYQCTGGHYEITTSVKDGVMVISDEYSAASQGRWLQPPVQGDDLPKLQRASDMIFGEWATQAKGHVDGLRLIMVWTIVNVPSCAAIRRSLMANGKDTLLERWPTAYSYLPDSDEGKALLGMPNGVAIGFILAQHKKALGHKKVKKMWIFRHSSTMMTGGPVVAYEVGDAE</sequence>
<dbReference type="OrthoDB" id="5337308at2759"/>
<keyword evidence="2" id="KW-1185">Reference proteome</keyword>
<accession>A0A6A5W567</accession>
<gene>
    <name evidence="1" type="ORF">P154DRAFT_581961</name>
</gene>
<dbReference type="Proteomes" id="UP000799779">
    <property type="component" value="Unassembled WGS sequence"/>
</dbReference>
<evidence type="ECO:0000313" key="2">
    <source>
        <dbReference type="Proteomes" id="UP000799779"/>
    </source>
</evidence>
<dbReference type="EMBL" id="ML977665">
    <property type="protein sequence ID" value="KAF1994265.1"/>
    <property type="molecule type" value="Genomic_DNA"/>
</dbReference>